<sequence>MEQDGDHRGHRTHAGLFLVAIVRVCVCVIFTFFHLLKRCPSPFLCECVCIKGFSDGQN</sequence>
<keyword evidence="2" id="KW-1185">Reference proteome</keyword>
<evidence type="ECO:0000313" key="2">
    <source>
        <dbReference type="Proteomes" id="UP000076858"/>
    </source>
</evidence>
<protein>
    <submittedName>
        <fullName evidence="1">Uncharacterized protein</fullName>
    </submittedName>
</protein>
<gene>
    <name evidence="1" type="ORF">APZ42_024649</name>
</gene>
<dbReference type="AlphaFoldDB" id="A0A0P5UYT9"/>
<proteinExistence type="predicted"/>
<organism evidence="1 2">
    <name type="scientific">Daphnia magna</name>
    <dbReference type="NCBI Taxonomy" id="35525"/>
    <lineage>
        <taxon>Eukaryota</taxon>
        <taxon>Metazoa</taxon>
        <taxon>Ecdysozoa</taxon>
        <taxon>Arthropoda</taxon>
        <taxon>Crustacea</taxon>
        <taxon>Branchiopoda</taxon>
        <taxon>Diplostraca</taxon>
        <taxon>Cladocera</taxon>
        <taxon>Anomopoda</taxon>
        <taxon>Daphniidae</taxon>
        <taxon>Daphnia</taxon>
    </lineage>
</organism>
<dbReference type="Proteomes" id="UP000076858">
    <property type="component" value="Unassembled WGS sequence"/>
</dbReference>
<dbReference type="EMBL" id="LRGB01001709">
    <property type="protein sequence ID" value="KZS10795.1"/>
    <property type="molecule type" value="Genomic_DNA"/>
</dbReference>
<accession>A0A0P5UYT9</accession>
<reference evidence="1 2" key="1">
    <citation type="submission" date="2016-03" db="EMBL/GenBank/DDBJ databases">
        <title>EvidentialGene: Evidence-directed Construction of Genes on Genomes.</title>
        <authorList>
            <person name="Gilbert D.G."/>
            <person name="Choi J.-H."/>
            <person name="Mockaitis K."/>
            <person name="Colbourne J."/>
            <person name="Pfrender M."/>
        </authorList>
    </citation>
    <scope>NUCLEOTIDE SEQUENCE [LARGE SCALE GENOMIC DNA]</scope>
    <source>
        <strain evidence="1 2">Xinb3</strain>
        <tissue evidence="1">Complete organism</tissue>
    </source>
</reference>
<evidence type="ECO:0000313" key="1">
    <source>
        <dbReference type="EMBL" id="KZS10795.1"/>
    </source>
</evidence>
<name>A0A0P5UYT9_9CRUS</name>
<comment type="caution">
    <text evidence="1">The sequence shown here is derived from an EMBL/GenBank/DDBJ whole genome shotgun (WGS) entry which is preliminary data.</text>
</comment>